<dbReference type="PANTHER" id="PTHR43065">
    <property type="entry name" value="SENSOR HISTIDINE KINASE"/>
    <property type="match status" value="1"/>
</dbReference>
<dbReference type="SUPFAM" id="SSF55874">
    <property type="entry name" value="ATPase domain of HSP90 chaperone/DNA topoisomerase II/histidine kinase"/>
    <property type="match status" value="1"/>
</dbReference>
<dbReference type="SMART" id="SM00387">
    <property type="entry name" value="HATPase_c"/>
    <property type="match status" value="1"/>
</dbReference>
<proteinExistence type="predicted"/>
<dbReference type="InterPro" id="IPR003594">
    <property type="entry name" value="HATPase_dom"/>
</dbReference>
<feature type="domain" description="Histidine kinase" evidence="11">
    <location>
        <begin position="171"/>
        <end position="386"/>
    </location>
</feature>
<dbReference type="AlphaFoldDB" id="A0A7W6GN33"/>
<dbReference type="InterPro" id="IPR000700">
    <property type="entry name" value="PAS-assoc_C"/>
</dbReference>
<dbReference type="PROSITE" id="PS50113">
    <property type="entry name" value="PAC"/>
    <property type="match status" value="1"/>
</dbReference>
<dbReference type="PANTHER" id="PTHR43065:SF10">
    <property type="entry name" value="PEROXIDE STRESS-ACTIVATED HISTIDINE KINASE MAK3"/>
    <property type="match status" value="1"/>
</dbReference>
<evidence type="ECO:0000256" key="10">
    <source>
        <dbReference type="ARBA" id="ARBA00070616"/>
    </source>
</evidence>
<dbReference type="NCBIfam" id="TIGR00229">
    <property type="entry name" value="sensory_box"/>
    <property type="match status" value="1"/>
</dbReference>
<dbReference type="GO" id="GO:0000155">
    <property type="term" value="F:phosphorelay sensor kinase activity"/>
    <property type="evidence" value="ECO:0007669"/>
    <property type="project" value="InterPro"/>
</dbReference>
<dbReference type="InterPro" id="IPR000014">
    <property type="entry name" value="PAS"/>
</dbReference>
<evidence type="ECO:0000256" key="5">
    <source>
        <dbReference type="ARBA" id="ARBA00022741"/>
    </source>
</evidence>
<dbReference type="Gene3D" id="3.30.450.20">
    <property type="entry name" value="PAS domain"/>
    <property type="match status" value="1"/>
</dbReference>
<dbReference type="Pfam" id="PF00512">
    <property type="entry name" value="HisKA"/>
    <property type="match status" value="1"/>
</dbReference>
<keyword evidence="4 14" id="KW-0808">Transferase</keyword>
<dbReference type="SMART" id="SM00388">
    <property type="entry name" value="HisKA"/>
    <property type="match status" value="1"/>
</dbReference>
<dbReference type="InterPro" id="IPR005467">
    <property type="entry name" value="His_kinase_dom"/>
</dbReference>
<keyword evidence="15" id="KW-1185">Reference proteome</keyword>
<evidence type="ECO:0000313" key="14">
    <source>
        <dbReference type="EMBL" id="MBB3981901.1"/>
    </source>
</evidence>
<evidence type="ECO:0000259" key="12">
    <source>
        <dbReference type="PROSITE" id="PS50112"/>
    </source>
</evidence>
<dbReference type="InterPro" id="IPR004358">
    <property type="entry name" value="Sig_transdc_His_kin-like_C"/>
</dbReference>
<comment type="catalytic activity">
    <reaction evidence="1">
        <text>ATP + protein L-histidine = ADP + protein N-phospho-L-histidine.</text>
        <dbReference type="EC" id="2.7.13.3"/>
    </reaction>
</comment>
<name>A0A7W6GN33_9SPHN</name>
<evidence type="ECO:0000256" key="1">
    <source>
        <dbReference type="ARBA" id="ARBA00000085"/>
    </source>
</evidence>
<evidence type="ECO:0000259" key="13">
    <source>
        <dbReference type="PROSITE" id="PS50113"/>
    </source>
</evidence>
<dbReference type="Gene3D" id="6.10.250.2580">
    <property type="match status" value="1"/>
</dbReference>
<dbReference type="InterPro" id="IPR036097">
    <property type="entry name" value="HisK_dim/P_sf"/>
</dbReference>
<evidence type="ECO:0000256" key="8">
    <source>
        <dbReference type="ARBA" id="ARBA00023012"/>
    </source>
</evidence>
<evidence type="ECO:0000256" key="4">
    <source>
        <dbReference type="ARBA" id="ARBA00022679"/>
    </source>
</evidence>
<reference evidence="14 15" key="1">
    <citation type="submission" date="2020-08" db="EMBL/GenBank/DDBJ databases">
        <title>Genomic Encyclopedia of Type Strains, Phase IV (KMG-IV): sequencing the most valuable type-strain genomes for metagenomic binning, comparative biology and taxonomic classification.</title>
        <authorList>
            <person name="Goeker M."/>
        </authorList>
    </citation>
    <scope>NUCLEOTIDE SEQUENCE [LARGE SCALE GENOMIC DNA]</scope>
    <source>
        <strain evidence="14 15">DSM 29348</strain>
    </source>
</reference>
<keyword evidence="5" id="KW-0547">Nucleotide-binding</keyword>
<gene>
    <name evidence="14" type="ORF">GGR44_001560</name>
</gene>
<evidence type="ECO:0000256" key="2">
    <source>
        <dbReference type="ARBA" id="ARBA00012438"/>
    </source>
</evidence>
<dbReference type="Pfam" id="PF02518">
    <property type="entry name" value="HATPase_c"/>
    <property type="match status" value="1"/>
</dbReference>
<evidence type="ECO:0000256" key="9">
    <source>
        <dbReference type="ARBA" id="ARBA00059827"/>
    </source>
</evidence>
<keyword evidence="7" id="KW-0067">ATP-binding</keyword>
<dbReference type="PROSITE" id="PS50109">
    <property type="entry name" value="HIS_KIN"/>
    <property type="match status" value="1"/>
</dbReference>
<dbReference type="CDD" id="cd00130">
    <property type="entry name" value="PAS"/>
    <property type="match status" value="1"/>
</dbReference>
<keyword evidence="3" id="KW-0597">Phosphoprotein</keyword>
<dbReference type="EMBL" id="JACIEB010000003">
    <property type="protein sequence ID" value="MBB3981901.1"/>
    <property type="molecule type" value="Genomic_DNA"/>
</dbReference>
<dbReference type="FunFam" id="3.30.450.20:FF:000060">
    <property type="entry name" value="Sensor protein FixL"/>
    <property type="match status" value="1"/>
</dbReference>
<dbReference type="CDD" id="cd00082">
    <property type="entry name" value="HisKA"/>
    <property type="match status" value="1"/>
</dbReference>
<accession>A0A7W6GN33</accession>
<evidence type="ECO:0000313" key="15">
    <source>
        <dbReference type="Proteomes" id="UP000552757"/>
    </source>
</evidence>
<dbReference type="GO" id="GO:0006355">
    <property type="term" value="P:regulation of DNA-templated transcription"/>
    <property type="evidence" value="ECO:0007669"/>
    <property type="project" value="InterPro"/>
</dbReference>
<dbReference type="PRINTS" id="PR00344">
    <property type="entry name" value="BCTRLSENSOR"/>
</dbReference>
<dbReference type="Gene3D" id="3.30.565.10">
    <property type="entry name" value="Histidine kinase-like ATPase, C-terminal domain"/>
    <property type="match status" value="1"/>
</dbReference>
<dbReference type="InterPro" id="IPR013767">
    <property type="entry name" value="PAS_fold"/>
</dbReference>
<dbReference type="SMART" id="SM00091">
    <property type="entry name" value="PAS"/>
    <property type="match status" value="1"/>
</dbReference>
<dbReference type="Proteomes" id="UP000552757">
    <property type="component" value="Unassembled WGS sequence"/>
</dbReference>
<sequence length="386" mass="41839">MVRAMNGTGDEGSARLAEDSHSLEQALLGSILATVPDALIVIDERGQIISFSAAAQRMFQYAEPEVLGENISMLMPSPDRERHDGYIRHYMDTGERRIIGIGRLTTARRRDGSTFPIELAVGELRDQGRRLFTGFIRDLTETQRTEKRVADLQAELAHTGRVTAMGTLASALAHELNQPLTAIANYMEAGRDLLAVDGPVDREMLAEAMSESAAQALRAGEIIRSLREFIRRGETDRQPEPLRALMAEAAALAFIGIDSRGIDMDISVEPGVGKVLANRVQLQQVIINLVKNAVEAMAGRSMKMLRLSAMPVDGGKVEVVVADSGPGLGPDMSRTLFTPFHTTKPSGMGVGLSISQTIVEGHGGRIWADPSPWGGTAFHFTLDRAD</sequence>
<dbReference type="EC" id="2.7.13.3" evidence="2"/>
<dbReference type="Gene3D" id="1.10.287.130">
    <property type="match status" value="1"/>
</dbReference>
<feature type="domain" description="PAS" evidence="12">
    <location>
        <begin position="24"/>
        <end position="94"/>
    </location>
</feature>
<evidence type="ECO:0000259" key="11">
    <source>
        <dbReference type="PROSITE" id="PS50109"/>
    </source>
</evidence>
<dbReference type="InterPro" id="IPR036890">
    <property type="entry name" value="HATPase_C_sf"/>
</dbReference>
<organism evidence="14 15">
    <name type="scientific">Sphingobium fontiphilum</name>
    <dbReference type="NCBI Taxonomy" id="944425"/>
    <lineage>
        <taxon>Bacteria</taxon>
        <taxon>Pseudomonadati</taxon>
        <taxon>Pseudomonadota</taxon>
        <taxon>Alphaproteobacteria</taxon>
        <taxon>Sphingomonadales</taxon>
        <taxon>Sphingomonadaceae</taxon>
        <taxon>Sphingobium</taxon>
    </lineage>
</organism>
<evidence type="ECO:0000256" key="7">
    <source>
        <dbReference type="ARBA" id="ARBA00022840"/>
    </source>
</evidence>
<dbReference type="SUPFAM" id="SSF47384">
    <property type="entry name" value="Homodimeric domain of signal transducing histidine kinase"/>
    <property type="match status" value="1"/>
</dbReference>
<comment type="caution">
    <text evidence="14">The sequence shown here is derived from an EMBL/GenBank/DDBJ whole genome shotgun (WGS) entry which is preliminary data.</text>
</comment>
<feature type="domain" description="PAC" evidence="13">
    <location>
        <begin position="92"/>
        <end position="151"/>
    </location>
</feature>
<comment type="function">
    <text evidence="9">Putative oxygen sensor; modulates the activity of FixJ, a transcriptional activator of nitrogen fixation fixK gene. FixL probably acts as a kinase that phosphorylates FixJ.</text>
</comment>
<keyword evidence="8" id="KW-0902">Two-component regulatory system</keyword>
<dbReference type="GO" id="GO:0005524">
    <property type="term" value="F:ATP binding"/>
    <property type="evidence" value="ECO:0007669"/>
    <property type="project" value="UniProtKB-KW"/>
</dbReference>
<keyword evidence="6 14" id="KW-0418">Kinase</keyword>
<dbReference type="InterPro" id="IPR035965">
    <property type="entry name" value="PAS-like_dom_sf"/>
</dbReference>
<dbReference type="PROSITE" id="PS50112">
    <property type="entry name" value="PAS"/>
    <property type="match status" value="1"/>
</dbReference>
<dbReference type="InterPro" id="IPR003661">
    <property type="entry name" value="HisK_dim/P_dom"/>
</dbReference>
<evidence type="ECO:0000256" key="6">
    <source>
        <dbReference type="ARBA" id="ARBA00022777"/>
    </source>
</evidence>
<protein>
    <recommendedName>
        <fullName evidence="10">Sensor protein FixL</fullName>
        <ecNumber evidence="2">2.7.13.3</ecNumber>
    </recommendedName>
</protein>
<dbReference type="Pfam" id="PF00989">
    <property type="entry name" value="PAS"/>
    <property type="match status" value="1"/>
</dbReference>
<dbReference type="SUPFAM" id="SSF55785">
    <property type="entry name" value="PYP-like sensor domain (PAS domain)"/>
    <property type="match status" value="1"/>
</dbReference>
<evidence type="ECO:0000256" key="3">
    <source>
        <dbReference type="ARBA" id="ARBA00022553"/>
    </source>
</evidence>